<gene>
    <name evidence="2" type="ORF">ABID21_002770</name>
</gene>
<accession>A0ABV2H7X6</accession>
<evidence type="ECO:0000313" key="3">
    <source>
        <dbReference type="Proteomes" id="UP001549031"/>
    </source>
</evidence>
<keyword evidence="1" id="KW-0472">Membrane</keyword>
<organism evidence="2 3">
    <name type="scientific">Pseudorhizobium tarimense</name>
    <dbReference type="NCBI Taxonomy" id="1079109"/>
    <lineage>
        <taxon>Bacteria</taxon>
        <taxon>Pseudomonadati</taxon>
        <taxon>Pseudomonadota</taxon>
        <taxon>Alphaproteobacteria</taxon>
        <taxon>Hyphomicrobiales</taxon>
        <taxon>Rhizobiaceae</taxon>
        <taxon>Rhizobium/Agrobacterium group</taxon>
        <taxon>Pseudorhizobium</taxon>
    </lineage>
</organism>
<proteinExistence type="predicted"/>
<dbReference type="InterPro" id="IPR025356">
    <property type="entry name" value="DUF4260"/>
</dbReference>
<keyword evidence="1" id="KW-0812">Transmembrane</keyword>
<keyword evidence="1" id="KW-1133">Transmembrane helix</keyword>
<dbReference type="RefSeq" id="WP_247244634.1">
    <property type="nucleotide sequence ID" value="NZ_JALJRA010000010.1"/>
</dbReference>
<evidence type="ECO:0008006" key="4">
    <source>
        <dbReference type="Google" id="ProtNLM"/>
    </source>
</evidence>
<reference evidence="2 3" key="1">
    <citation type="submission" date="2024-06" db="EMBL/GenBank/DDBJ databases">
        <title>Genomic Encyclopedia of Type Strains, Phase IV (KMG-IV): sequencing the most valuable type-strain genomes for metagenomic binning, comparative biology and taxonomic classification.</title>
        <authorList>
            <person name="Goeker M."/>
        </authorList>
    </citation>
    <scope>NUCLEOTIDE SEQUENCE [LARGE SCALE GENOMIC DNA]</scope>
    <source>
        <strain evidence="2 3">DSM 105042</strain>
    </source>
</reference>
<evidence type="ECO:0000256" key="1">
    <source>
        <dbReference type="SAM" id="Phobius"/>
    </source>
</evidence>
<dbReference type="EMBL" id="JBEPLJ010000010">
    <property type="protein sequence ID" value="MET3586650.1"/>
    <property type="molecule type" value="Genomic_DNA"/>
</dbReference>
<comment type="caution">
    <text evidence="2">The sequence shown here is derived from an EMBL/GenBank/DDBJ whole genome shotgun (WGS) entry which is preliminary data.</text>
</comment>
<name>A0ABV2H7X6_9HYPH</name>
<evidence type="ECO:0000313" key="2">
    <source>
        <dbReference type="EMBL" id="MET3586650.1"/>
    </source>
</evidence>
<dbReference type="Proteomes" id="UP001549031">
    <property type="component" value="Unassembled WGS sequence"/>
</dbReference>
<keyword evidence="3" id="KW-1185">Reference proteome</keyword>
<feature type="transmembrane region" description="Helical" evidence="1">
    <location>
        <begin position="58"/>
        <end position="86"/>
    </location>
</feature>
<dbReference type="Pfam" id="PF14079">
    <property type="entry name" value="DUF4260"/>
    <property type="match status" value="1"/>
</dbReference>
<protein>
    <recommendedName>
        <fullName evidence="4">DUF4260 family protein</fullName>
    </recommendedName>
</protein>
<sequence>MTLLLRLENLAIALLALGAYWQWGGGWGLFLLLVLAPDISMLAYVFGPRVGAIGYNTLHSLIGVGLLLAAGYAAGWSLAVPIALIWTFHIALDRALGYGLKYETGFADTHLGRIGRSLNR</sequence>